<reference evidence="2 3" key="1">
    <citation type="submission" date="2019-05" db="EMBL/GenBank/DDBJ databases">
        <authorList>
            <consortium name="Pathogen Informatics"/>
        </authorList>
    </citation>
    <scope>NUCLEOTIDE SEQUENCE [LARGE SCALE GENOMIC DNA]</scope>
    <source>
        <strain evidence="2 3">NCTC10924</strain>
    </source>
</reference>
<dbReference type="Pfam" id="PF11667">
    <property type="entry name" value="DUF3267"/>
    <property type="match status" value="1"/>
</dbReference>
<name>A0A4V0HC66_STRPO</name>
<feature type="transmembrane region" description="Helical" evidence="1">
    <location>
        <begin position="112"/>
        <end position="133"/>
    </location>
</feature>
<dbReference type="InterPro" id="IPR021683">
    <property type="entry name" value="DUF3267"/>
</dbReference>
<evidence type="ECO:0000256" key="1">
    <source>
        <dbReference type="SAM" id="Phobius"/>
    </source>
</evidence>
<accession>A0A4V0HC66</accession>
<dbReference type="EMBL" id="LR594052">
    <property type="protein sequence ID" value="VTT47081.1"/>
    <property type="molecule type" value="Genomic_DNA"/>
</dbReference>
<sequence length="185" mass="21285">MKILEDVNVTDNKRLLIFLNLFSLFLFLSFLYFFPLIADAIKPFRSGSIDFDLASFLWTTGLMVFLLVLHEGIHGIFFKIFQPEGKIKFGVNLKNMVVYCISPNSCYSRMQMIWISIAPFIFITFGLTLLYYLEILSPFLYVILAALHAGGCAGDFYYCYLLGIKYFKLPVMAEDTKAGLIIYHK</sequence>
<dbReference type="AlphaFoldDB" id="A0A4V0HC66"/>
<organism evidence="2 3">
    <name type="scientific">Streptococcus porcinus</name>
    <dbReference type="NCBI Taxonomy" id="1340"/>
    <lineage>
        <taxon>Bacteria</taxon>
        <taxon>Bacillati</taxon>
        <taxon>Bacillota</taxon>
        <taxon>Bacilli</taxon>
        <taxon>Lactobacillales</taxon>
        <taxon>Streptococcaceae</taxon>
        <taxon>Streptococcus</taxon>
    </lineage>
</organism>
<gene>
    <name evidence="2" type="ORF">NCTC10924_01881</name>
</gene>
<proteinExistence type="predicted"/>
<evidence type="ECO:0000313" key="3">
    <source>
        <dbReference type="Proteomes" id="UP000306241"/>
    </source>
</evidence>
<feature type="transmembrane region" description="Helical" evidence="1">
    <location>
        <begin position="139"/>
        <end position="162"/>
    </location>
</feature>
<feature type="transmembrane region" description="Helical" evidence="1">
    <location>
        <begin position="55"/>
        <end position="78"/>
    </location>
</feature>
<evidence type="ECO:0000313" key="2">
    <source>
        <dbReference type="EMBL" id="VTT47081.1"/>
    </source>
</evidence>
<keyword evidence="1" id="KW-0472">Membrane</keyword>
<keyword evidence="1" id="KW-1133">Transmembrane helix</keyword>
<dbReference type="OrthoDB" id="2365065at2"/>
<protein>
    <submittedName>
        <fullName evidence="2">Surface antigen negative regulator Par</fullName>
    </submittedName>
</protein>
<dbReference type="Proteomes" id="UP000306241">
    <property type="component" value="Chromosome"/>
</dbReference>
<dbReference type="RefSeq" id="WP_003085303.1">
    <property type="nucleotide sequence ID" value="NZ_CP070236.1"/>
</dbReference>
<feature type="transmembrane region" description="Helical" evidence="1">
    <location>
        <begin position="15"/>
        <end position="35"/>
    </location>
</feature>
<keyword evidence="1" id="KW-0812">Transmembrane</keyword>